<feature type="transmembrane region" description="Helical" evidence="1">
    <location>
        <begin position="37"/>
        <end position="57"/>
    </location>
</feature>
<proteinExistence type="predicted"/>
<keyword evidence="1" id="KW-1133">Transmembrane helix</keyword>
<keyword evidence="1" id="KW-0472">Membrane</keyword>
<dbReference type="Proteomes" id="UP000003448">
    <property type="component" value="Unassembled WGS sequence"/>
</dbReference>
<sequence>MIIIVVLTLTLFGATTWTALQQPLAHSPAFHHRLTGALVALSLAVAAALITTVLVAYP</sequence>
<protein>
    <submittedName>
        <fullName evidence="2">Uncharacterized protein</fullName>
    </submittedName>
</protein>
<gene>
    <name evidence="2" type="ORF">MILUP08_44681</name>
</gene>
<accession>I0L7K6</accession>
<evidence type="ECO:0000256" key="1">
    <source>
        <dbReference type="SAM" id="Phobius"/>
    </source>
</evidence>
<dbReference type="EMBL" id="CAIE01000036">
    <property type="protein sequence ID" value="CCH19803.1"/>
    <property type="molecule type" value="Genomic_DNA"/>
</dbReference>
<evidence type="ECO:0000313" key="3">
    <source>
        <dbReference type="Proteomes" id="UP000003448"/>
    </source>
</evidence>
<name>I0L7K6_9ACTN</name>
<organism evidence="2 3">
    <name type="scientific">Micromonospora lupini str. Lupac 08</name>
    <dbReference type="NCBI Taxonomy" id="1150864"/>
    <lineage>
        <taxon>Bacteria</taxon>
        <taxon>Bacillati</taxon>
        <taxon>Actinomycetota</taxon>
        <taxon>Actinomycetes</taxon>
        <taxon>Micromonosporales</taxon>
        <taxon>Micromonosporaceae</taxon>
        <taxon>Micromonospora</taxon>
    </lineage>
</organism>
<keyword evidence="3" id="KW-1185">Reference proteome</keyword>
<dbReference type="STRING" id="1150864.MILUP08_44681"/>
<keyword evidence="1" id="KW-0812">Transmembrane</keyword>
<dbReference type="RefSeq" id="WP_007462242.1">
    <property type="nucleotide sequence ID" value="NZ_HF570108.1"/>
</dbReference>
<evidence type="ECO:0000313" key="2">
    <source>
        <dbReference type="EMBL" id="CCH19803.1"/>
    </source>
</evidence>
<dbReference type="AlphaFoldDB" id="I0L7K6"/>
<reference evidence="2 3" key="1">
    <citation type="journal article" date="2012" name="J. Bacteriol.">
        <title>Genome Sequence of Micromonospora lupini Lupac 08, Isolated from Root Nodules of Lupinus angustifolius.</title>
        <authorList>
            <person name="Alonso-Vega P."/>
            <person name="Normand P."/>
            <person name="Bacigalupe R."/>
            <person name="Pujic P."/>
            <person name="Lajus A."/>
            <person name="Vallenet D."/>
            <person name="Carro L."/>
            <person name="Coll P."/>
            <person name="Trujillo M.E."/>
        </authorList>
    </citation>
    <scope>NUCLEOTIDE SEQUENCE [LARGE SCALE GENOMIC DNA]</scope>
    <source>
        <strain evidence="2 3">Lupac 08</strain>
    </source>
</reference>